<feature type="compositionally biased region" description="Basic and acidic residues" evidence="1">
    <location>
        <begin position="1415"/>
        <end position="1424"/>
    </location>
</feature>
<feature type="compositionally biased region" description="Basic and acidic residues" evidence="1">
    <location>
        <begin position="669"/>
        <end position="679"/>
    </location>
</feature>
<protein>
    <recommendedName>
        <fullName evidence="6">NEDD4-binding protein 2</fullName>
    </recommendedName>
</protein>
<feature type="compositionally biased region" description="Low complexity" evidence="1">
    <location>
        <begin position="992"/>
        <end position="1009"/>
    </location>
</feature>
<feature type="region of interest" description="Disordered" evidence="1">
    <location>
        <begin position="992"/>
        <end position="1024"/>
    </location>
</feature>
<dbReference type="EMBL" id="CALNXK010000007">
    <property type="protein sequence ID" value="CAH3039164.1"/>
    <property type="molecule type" value="Genomic_DNA"/>
</dbReference>
<dbReference type="InterPro" id="IPR052772">
    <property type="entry name" value="Endo/PolyKinase_Domain-Protein"/>
</dbReference>
<dbReference type="SMART" id="SM01162">
    <property type="entry name" value="DUF1771"/>
    <property type="match status" value="1"/>
</dbReference>
<proteinExistence type="predicted"/>
<feature type="compositionally biased region" description="Basic and acidic residues" evidence="1">
    <location>
        <begin position="743"/>
        <end position="772"/>
    </location>
</feature>
<feature type="compositionally biased region" description="Basic and acidic residues" evidence="1">
    <location>
        <begin position="271"/>
        <end position="284"/>
    </location>
</feature>
<dbReference type="InterPro" id="IPR013899">
    <property type="entry name" value="DUF1771"/>
</dbReference>
<sequence length="1585" mass="175809">MPRRKNQGGNVNSVEADSAQNVLRNQSAELQSRDTTLRELQSMFAGSVDPEVVQLVLSESNYNANDAIEKLFVLGGTEEDLKEEKCASEKKTDHELRPLSKTFGAHGETHAQKTVPSSTLPLSPVPCERNQAQTHPESFPDAANPTTLSSGLPDFPDSISQQYKALKSQEKVSLNFDSIPHEKPSAHSTNTRPPLIQQVICSSESLGINNAGEESKPTGTLEPLLKQDMSQRATTDKCKSTFPDNAEQQRLDWEPSKKKMYSGDFLTHTDMFQDKRQKPSKERTSNICHPQNVQSKPSAKTQSIGSSNNSFNSPKTLPSYGANKPHFRPASNSTQQLPNHGTFNSLPVTKESMFHPPAIQRQVQPFVSPLGFGQAIQGNTSQVPRFGLMPVTSSQWQQGPQRAMLRGQVLLQYPQGNRPAYQPPFFLGRGGQLSAVARSPKQASGVQMPFSPVIHQRLFILIRGLPGSGKSTLALKLKGAHGVVLSTDDFFYRNQRYEFDAMLLSEAHEWNQKRAKSAIEKLTSPVIIDNTNTQAWEMKPYVSMALKHGYYVKFIEPDTSWKWNVKELARRNRHGVTVETITRMKERFEQGLTVEKIMNCEGKPDPNRTENNYKTLTSTGAKKQNLSPRAPPTLQKESSLGLGKSDRNTFDYTTSAENTALTKVVHSSKSVDRENEKNNALEGNEIDFLGVRESSKKSVENLNNRENSSEDEEDISASKNPPYGDSKDVPDASISPKPQRVPRTRERRSPNVEPRNDTDNVVKSDICTRENSGDVGGEEMQAFNSPLPQRPPRVRERISPSDHDLVTIRSPEDLSCRGSDDKLQLNSIDNAVSGSEKGSASLELSKDSLSATDSHIFLPPFFKGDNEDDSEEVALASENSKSSMPFVDFAFPSDSSPELYSAFLSNASSLNSGKSNRVTDKRLGEDFEVKASSEEQTTCNLPPADKSTSLARMCYVDKDAMEGANIGLKHREPTEKKSVAFPPPLSTILASASKSKQKKVSASSTSQKQSVEDAENYSEETEVKPLKEPTVYGPERVFSDIVTQENRYQPTKDMLSDVHNLRHEAEDASSGYSANDFSTGVEFLKTCFPDIESDVISVLLTDTSGDVMKVVNELLADESDLVSFPVGETDLSTQQSQDSQILASQNLPLKSLNGSLKSVKPIDESHVAGDHTHEVRSQSSAVREVSDIPREISAQVDQTNQPRPLESSPLAKAQASSRNTFQLTLEPAIALHLVELFGPFTGVNFQEDLSLEDLIIDVDNTLAKQLYKRWEKSIQKKKGIPVDKKVKSPRANKKPADSSSRFLNEIQSSSESHRPPQQLRTGLQSGNLREIMDEQLALEMSRTANAADVNGQDIAINLKRRKLFEMFPGVDRTALEEVFQANQFELGPSVEVVKASCNLSGEGIPNTVIAPGLRNKEEAKRKEPEEDWSWLYSDDSSRSETESGPFQTLEAPSYRDYRAEAFQHYKQRDECFKKAALAFSKKQGQLAQFYAQQGHMHTEKMKEANARAAALILEQTNKYSDENTLDLHGLHVTEAVEALENMLSERKEKGCKAISVITGRGNNSRGGKARIKPAILEYLKKNNYK</sequence>
<dbReference type="Gene3D" id="3.40.50.300">
    <property type="entry name" value="P-loop containing nucleotide triphosphate hydrolases"/>
    <property type="match status" value="1"/>
</dbReference>
<dbReference type="SMART" id="SM00463">
    <property type="entry name" value="SMR"/>
    <property type="match status" value="1"/>
</dbReference>
<dbReference type="Pfam" id="PF13671">
    <property type="entry name" value="AAA_33"/>
    <property type="match status" value="1"/>
</dbReference>
<dbReference type="SUPFAM" id="SSF52540">
    <property type="entry name" value="P-loop containing nucleoside triphosphate hydrolases"/>
    <property type="match status" value="1"/>
</dbReference>
<feature type="region of interest" description="Disordered" evidence="1">
    <location>
        <begin position="695"/>
        <end position="797"/>
    </location>
</feature>
<feature type="compositionally biased region" description="Polar residues" evidence="1">
    <location>
        <begin position="7"/>
        <end position="30"/>
    </location>
</feature>
<accession>A0ABN8MZ60</accession>
<dbReference type="PROSITE" id="PS51140">
    <property type="entry name" value="CUE"/>
    <property type="match status" value="1"/>
</dbReference>
<dbReference type="InterPro" id="IPR027417">
    <property type="entry name" value="P-loop_NTPase"/>
</dbReference>
<dbReference type="Gene3D" id="1.10.8.10">
    <property type="entry name" value="DNA helicase RuvA subunit, C-terminal domain"/>
    <property type="match status" value="2"/>
</dbReference>
<feature type="domain" description="Smr" evidence="2">
    <location>
        <begin position="1525"/>
        <end position="1585"/>
    </location>
</feature>
<comment type="caution">
    <text evidence="4">The sequence shown here is derived from an EMBL/GenBank/DDBJ whole genome shotgun (WGS) entry which is preliminary data.</text>
</comment>
<organism evidence="4 5">
    <name type="scientific">Porites lobata</name>
    <dbReference type="NCBI Taxonomy" id="104759"/>
    <lineage>
        <taxon>Eukaryota</taxon>
        <taxon>Metazoa</taxon>
        <taxon>Cnidaria</taxon>
        <taxon>Anthozoa</taxon>
        <taxon>Hexacorallia</taxon>
        <taxon>Scleractinia</taxon>
        <taxon>Fungiina</taxon>
        <taxon>Poritidae</taxon>
        <taxon>Porites</taxon>
    </lineage>
</organism>
<feature type="region of interest" description="Disordered" evidence="1">
    <location>
        <begin position="1"/>
        <end position="33"/>
    </location>
</feature>
<feature type="region of interest" description="Disordered" evidence="1">
    <location>
        <begin position="1415"/>
        <end position="1447"/>
    </location>
</feature>
<evidence type="ECO:0000313" key="5">
    <source>
        <dbReference type="Proteomes" id="UP001159405"/>
    </source>
</evidence>
<dbReference type="InterPro" id="IPR003892">
    <property type="entry name" value="CUE"/>
</dbReference>
<dbReference type="InterPro" id="IPR002625">
    <property type="entry name" value="Smr_dom"/>
</dbReference>
<keyword evidence="5" id="KW-1185">Reference proteome</keyword>
<dbReference type="PROSITE" id="PS50828">
    <property type="entry name" value="SMR"/>
    <property type="match status" value="1"/>
</dbReference>
<evidence type="ECO:0000259" key="2">
    <source>
        <dbReference type="PROSITE" id="PS50828"/>
    </source>
</evidence>
<feature type="compositionally biased region" description="Polar residues" evidence="1">
    <location>
        <begin position="609"/>
        <end position="627"/>
    </location>
</feature>
<dbReference type="SMART" id="SM00546">
    <property type="entry name" value="CUE"/>
    <property type="match status" value="3"/>
</dbReference>
<evidence type="ECO:0000256" key="1">
    <source>
        <dbReference type="SAM" id="MobiDB-lite"/>
    </source>
</evidence>
<evidence type="ECO:0000259" key="3">
    <source>
        <dbReference type="PROSITE" id="PS51140"/>
    </source>
</evidence>
<dbReference type="SUPFAM" id="SSF160443">
    <property type="entry name" value="SMR domain-like"/>
    <property type="match status" value="1"/>
</dbReference>
<reference evidence="4 5" key="1">
    <citation type="submission" date="2022-05" db="EMBL/GenBank/DDBJ databases">
        <authorList>
            <consortium name="Genoscope - CEA"/>
            <person name="William W."/>
        </authorList>
    </citation>
    <scope>NUCLEOTIDE SEQUENCE [LARGE SCALE GENOMIC DNA]</scope>
</reference>
<feature type="region of interest" description="Disordered" evidence="1">
    <location>
        <begin position="1169"/>
        <end position="1190"/>
    </location>
</feature>
<feature type="region of interest" description="Disordered" evidence="1">
    <location>
        <begin position="232"/>
        <end position="346"/>
    </location>
</feature>
<dbReference type="CDD" id="cd14279">
    <property type="entry name" value="CUE"/>
    <property type="match status" value="1"/>
</dbReference>
<evidence type="ECO:0008006" key="6">
    <source>
        <dbReference type="Google" id="ProtNLM"/>
    </source>
</evidence>
<feature type="compositionally biased region" description="Polar residues" evidence="1">
    <location>
        <begin position="330"/>
        <end position="346"/>
    </location>
</feature>
<feature type="compositionally biased region" description="Polar residues" evidence="1">
    <location>
        <begin position="285"/>
        <end position="316"/>
    </location>
</feature>
<dbReference type="Gene3D" id="3.30.1370.110">
    <property type="match status" value="1"/>
</dbReference>
<feature type="region of interest" description="Disordered" evidence="1">
    <location>
        <begin position="665"/>
        <end position="684"/>
    </location>
</feature>
<feature type="domain" description="CUE" evidence="3">
    <location>
        <begin position="32"/>
        <end position="76"/>
    </location>
</feature>
<dbReference type="PANTHER" id="PTHR46535">
    <property type="entry name" value="NEDD4-BINDING PROTEIN 2"/>
    <property type="match status" value="1"/>
</dbReference>
<dbReference type="PANTHER" id="PTHR46535:SF1">
    <property type="entry name" value="NEDD4-BINDING PROTEIN 2"/>
    <property type="match status" value="1"/>
</dbReference>
<feature type="region of interest" description="Disordered" evidence="1">
    <location>
        <begin position="1281"/>
        <end position="1326"/>
    </location>
</feature>
<evidence type="ECO:0000313" key="4">
    <source>
        <dbReference type="EMBL" id="CAH3039164.1"/>
    </source>
</evidence>
<feature type="region of interest" description="Disordered" evidence="1">
    <location>
        <begin position="599"/>
        <end position="654"/>
    </location>
</feature>
<gene>
    <name evidence="4" type="ORF">PLOB_00043016</name>
</gene>
<feature type="compositionally biased region" description="Polar residues" evidence="1">
    <location>
        <begin position="1297"/>
        <end position="1310"/>
    </location>
</feature>
<name>A0ABN8MZ60_9CNID</name>
<dbReference type="Pfam" id="PF01713">
    <property type="entry name" value="Smr"/>
    <property type="match status" value="1"/>
</dbReference>
<feature type="compositionally biased region" description="Basic and acidic residues" evidence="1">
    <location>
        <begin position="247"/>
        <end position="257"/>
    </location>
</feature>
<dbReference type="Pfam" id="PF08590">
    <property type="entry name" value="DUF1771"/>
    <property type="match status" value="1"/>
</dbReference>
<feature type="region of interest" description="Disordered" evidence="1">
    <location>
        <begin position="129"/>
        <end position="150"/>
    </location>
</feature>
<dbReference type="InterPro" id="IPR036063">
    <property type="entry name" value="Smr_dom_sf"/>
</dbReference>
<dbReference type="Proteomes" id="UP001159405">
    <property type="component" value="Unassembled WGS sequence"/>
</dbReference>